<dbReference type="InterPro" id="IPR026444">
    <property type="entry name" value="Secre_tail"/>
</dbReference>
<keyword evidence="4" id="KW-1185">Reference proteome</keyword>
<dbReference type="RefSeq" id="WP_045079858.1">
    <property type="nucleotide sequence ID" value="NZ_JSVU01000003.1"/>
</dbReference>
<proteinExistence type="predicted"/>
<evidence type="ECO:0000313" key="3">
    <source>
        <dbReference type="EMBL" id="KJJ38869.1"/>
    </source>
</evidence>
<evidence type="ECO:0000256" key="1">
    <source>
        <dbReference type="ARBA" id="ARBA00022729"/>
    </source>
</evidence>
<dbReference type="Pfam" id="PF18962">
    <property type="entry name" value="Por_Secre_tail"/>
    <property type="match status" value="1"/>
</dbReference>
<dbReference type="Proteomes" id="UP000033497">
    <property type="component" value="Unassembled WGS sequence"/>
</dbReference>
<sequence length="233" mass="26784">MKNFIFLWISLISLTCLSQDMRLFEQTWILHDLILDGQSYIPPINSEQNHVPADFIEPNDFYTGVCDGTGGYGIIEYNGTTEFNFSEGINWLAGGCSIEENNLYSDLYMSFWNEPPFDPFHYVITESGQDRTLIITASNGDQAIYSNRYLSISEFNNQSLSIYPNPATDILNLKYNENLSIQKIIIYDSQGRQVLYNTKNLSQINVGNLKSGIYFISIENNKKETLKRKFVKR</sequence>
<organism evidence="3 4">
    <name type="scientific">Aequorivita vladivostokensis</name>
    <dbReference type="NCBI Taxonomy" id="171194"/>
    <lineage>
        <taxon>Bacteria</taxon>
        <taxon>Pseudomonadati</taxon>
        <taxon>Bacteroidota</taxon>
        <taxon>Flavobacteriia</taxon>
        <taxon>Flavobacteriales</taxon>
        <taxon>Flavobacteriaceae</taxon>
        <taxon>Aequorivita</taxon>
    </lineage>
</organism>
<accession>A0ABR5DJB0</accession>
<keyword evidence="1" id="KW-0732">Signal</keyword>
<dbReference type="NCBIfam" id="TIGR04183">
    <property type="entry name" value="Por_Secre_tail"/>
    <property type="match status" value="1"/>
</dbReference>
<feature type="domain" description="Secretion system C-terminal sorting" evidence="2">
    <location>
        <begin position="162"/>
        <end position="230"/>
    </location>
</feature>
<gene>
    <name evidence="3" type="ORF">MB09_05330</name>
</gene>
<protein>
    <recommendedName>
        <fullName evidence="2">Secretion system C-terminal sorting domain-containing protein</fullName>
    </recommendedName>
</protein>
<reference evidence="3 4" key="1">
    <citation type="submission" date="2014-10" db="EMBL/GenBank/DDBJ databases">
        <title>Genome sequencing of Vitellibacter vladivostokensis KMM 3516.</title>
        <authorList>
            <person name="Thevarajoo S."/>
            <person name="Selvaratnam C."/>
            <person name="Goh K.M."/>
            <person name="Chong C.S."/>
        </authorList>
    </citation>
    <scope>NUCLEOTIDE SEQUENCE [LARGE SCALE GENOMIC DNA]</scope>
    <source>
        <strain evidence="3 4">KMM 3516</strain>
    </source>
</reference>
<evidence type="ECO:0000313" key="4">
    <source>
        <dbReference type="Proteomes" id="UP000033497"/>
    </source>
</evidence>
<dbReference type="EMBL" id="JSVU01000003">
    <property type="protein sequence ID" value="KJJ38869.1"/>
    <property type="molecule type" value="Genomic_DNA"/>
</dbReference>
<name>A0ABR5DJB0_9FLAO</name>
<comment type="caution">
    <text evidence="3">The sequence shown here is derived from an EMBL/GenBank/DDBJ whole genome shotgun (WGS) entry which is preliminary data.</text>
</comment>
<evidence type="ECO:0000259" key="2">
    <source>
        <dbReference type="Pfam" id="PF18962"/>
    </source>
</evidence>